<name>A0A9P4NJ89_9PEZI</name>
<sequence>MAVDRLDQILWFKQKKWGFVICRRTPPPSPQSDADWKSFLPSLPANEEDVAWKACIQIIKSTVREDIRKLAEPLTYPGPSRFRGDMPVFTEEEVEEMVGNLAFDVREEFAADGDNEAMRTDFEKWRNDTQIVKEELSDDIISIYLIHDLTFLNSPVSRMRGPRYGYLVEIDDAGIESILLGGTVGRRWTGVYVNLVNCDEASCRSETDEETGREVDMRVPIKVFTYKYLDVSDPNSWEYNFVEEPRVVAGLLIDGMVWVGCCETF</sequence>
<comment type="caution">
    <text evidence="1">The sequence shown here is derived from an EMBL/GenBank/DDBJ whole genome shotgun (WGS) entry which is preliminary data.</text>
</comment>
<dbReference type="EMBL" id="MU007080">
    <property type="protein sequence ID" value="KAF2423597.1"/>
    <property type="molecule type" value="Genomic_DNA"/>
</dbReference>
<proteinExistence type="predicted"/>
<reference evidence="1" key="1">
    <citation type="journal article" date="2020" name="Stud. Mycol.">
        <title>101 Dothideomycetes genomes: a test case for predicting lifestyles and emergence of pathogens.</title>
        <authorList>
            <person name="Haridas S."/>
            <person name="Albert R."/>
            <person name="Binder M."/>
            <person name="Bloem J."/>
            <person name="Labutti K."/>
            <person name="Salamov A."/>
            <person name="Andreopoulos B."/>
            <person name="Baker S."/>
            <person name="Barry K."/>
            <person name="Bills G."/>
            <person name="Bluhm B."/>
            <person name="Cannon C."/>
            <person name="Castanera R."/>
            <person name="Culley D."/>
            <person name="Daum C."/>
            <person name="Ezra D."/>
            <person name="Gonzalez J."/>
            <person name="Henrissat B."/>
            <person name="Kuo A."/>
            <person name="Liang C."/>
            <person name="Lipzen A."/>
            <person name="Lutzoni F."/>
            <person name="Magnuson J."/>
            <person name="Mondo S."/>
            <person name="Nolan M."/>
            <person name="Ohm R."/>
            <person name="Pangilinan J."/>
            <person name="Park H.-J."/>
            <person name="Ramirez L."/>
            <person name="Alfaro M."/>
            <person name="Sun H."/>
            <person name="Tritt A."/>
            <person name="Yoshinaga Y."/>
            <person name="Zwiers L.-H."/>
            <person name="Turgeon B."/>
            <person name="Goodwin S."/>
            <person name="Spatafora J."/>
            <person name="Crous P."/>
            <person name="Grigoriev I."/>
        </authorList>
    </citation>
    <scope>NUCLEOTIDE SEQUENCE</scope>
    <source>
        <strain evidence="1">CBS 130266</strain>
    </source>
</reference>
<organism evidence="1 2">
    <name type="scientific">Tothia fuscella</name>
    <dbReference type="NCBI Taxonomy" id="1048955"/>
    <lineage>
        <taxon>Eukaryota</taxon>
        <taxon>Fungi</taxon>
        <taxon>Dikarya</taxon>
        <taxon>Ascomycota</taxon>
        <taxon>Pezizomycotina</taxon>
        <taxon>Dothideomycetes</taxon>
        <taxon>Pleosporomycetidae</taxon>
        <taxon>Venturiales</taxon>
        <taxon>Cylindrosympodiaceae</taxon>
        <taxon>Tothia</taxon>
    </lineage>
</organism>
<gene>
    <name evidence="1" type="ORF">EJ08DRAFT_701102</name>
</gene>
<evidence type="ECO:0000313" key="2">
    <source>
        <dbReference type="Proteomes" id="UP000800235"/>
    </source>
</evidence>
<dbReference type="Proteomes" id="UP000800235">
    <property type="component" value="Unassembled WGS sequence"/>
</dbReference>
<accession>A0A9P4NJ89</accession>
<keyword evidence="2" id="KW-1185">Reference proteome</keyword>
<protein>
    <submittedName>
        <fullName evidence="1">Uncharacterized protein</fullName>
    </submittedName>
</protein>
<evidence type="ECO:0000313" key="1">
    <source>
        <dbReference type="EMBL" id="KAF2423597.1"/>
    </source>
</evidence>
<dbReference type="AlphaFoldDB" id="A0A9P4NJ89"/>